<accession>A0ACC2P383</accession>
<proteinExistence type="predicted"/>
<evidence type="ECO:0000313" key="2">
    <source>
        <dbReference type="Proteomes" id="UP001239111"/>
    </source>
</evidence>
<name>A0ACC2P383_9HYME</name>
<keyword evidence="2" id="KW-1185">Reference proteome</keyword>
<gene>
    <name evidence="1" type="ORF">QAD02_013642</name>
</gene>
<dbReference type="EMBL" id="CM056742">
    <property type="protein sequence ID" value="KAJ8677855.1"/>
    <property type="molecule type" value="Genomic_DNA"/>
</dbReference>
<protein>
    <submittedName>
        <fullName evidence="1">Uncharacterized protein</fullName>
    </submittedName>
</protein>
<sequence>MGHTAEQCGEQEESTPKEPPQPCQIYNKLGHKADRCYVSRGRDESLNEPRAVRFDRPVCQLCQGVGHSAVNCRSFLRLTLSRGPTKICYYCKNPGHRIAKCRKRLYNETQMRGNELSLPGPSGPSETQEHLRPLKPIQVNHIERELLSLE</sequence>
<reference evidence="1" key="1">
    <citation type="submission" date="2023-04" db="EMBL/GenBank/DDBJ databases">
        <title>A chromosome-level genome assembly of the parasitoid wasp Eretmocerus hayati.</title>
        <authorList>
            <person name="Zhong Y."/>
            <person name="Liu S."/>
            <person name="Liu Y."/>
        </authorList>
    </citation>
    <scope>NUCLEOTIDE SEQUENCE</scope>
    <source>
        <strain evidence="1">ZJU_SS_LIU_2023</strain>
    </source>
</reference>
<dbReference type="Proteomes" id="UP001239111">
    <property type="component" value="Chromosome 2"/>
</dbReference>
<comment type="caution">
    <text evidence="1">The sequence shown here is derived from an EMBL/GenBank/DDBJ whole genome shotgun (WGS) entry which is preliminary data.</text>
</comment>
<evidence type="ECO:0000313" key="1">
    <source>
        <dbReference type="EMBL" id="KAJ8677855.1"/>
    </source>
</evidence>
<organism evidence="1 2">
    <name type="scientific">Eretmocerus hayati</name>
    <dbReference type="NCBI Taxonomy" id="131215"/>
    <lineage>
        <taxon>Eukaryota</taxon>
        <taxon>Metazoa</taxon>
        <taxon>Ecdysozoa</taxon>
        <taxon>Arthropoda</taxon>
        <taxon>Hexapoda</taxon>
        <taxon>Insecta</taxon>
        <taxon>Pterygota</taxon>
        <taxon>Neoptera</taxon>
        <taxon>Endopterygota</taxon>
        <taxon>Hymenoptera</taxon>
        <taxon>Apocrita</taxon>
        <taxon>Proctotrupomorpha</taxon>
        <taxon>Chalcidoidea</taxon>
        <taxon>Aphelinidae</taxon>
        <taxon>Aphelininae</taxon>
        <taxon>Eretmocerus</taxon>
    </lineage>
</organism>